<keyword evidence="3" id="KW-1185">Reference proteome</keyword>
<name>A0ABQ2B3Y2_9MICO</name>
<feature type="region of interest" description="Disordered" evidence="1">
    <location>
        <begin position="83"/>
        <end position="138"/>
    </location>
</feature>
<dbReference type="Proteomes" id="UP000632535">
    <property type="component" value="Unassembled WGS sequence"/>
</dbReference>
<protein>
    <submittedName>
        <fullName evidence="2">Uncharacterized protein</fullName>
    </submittedName>
</protein>
<gene>
    <name evidence="2" type="ORF">GCM10007368_15070</name>
</gene>
<feature type="compositionally biased region" description="Basic residues" evidence="1">
    <location>
        <begin position="83"/>
        <end position="93"/>
    </location>
</feature>
<proteinExistence type="predicted"/>
<dbReference type="EMBL" id="BMDG01000004">
    <property type="protein sequence ID" value="GGI07218.1"/>
    <property type="molecule type" value="Genomic_DNA"/>
</dbReference>
<comment type="caution">
    <text evidence="2">The sequence shown here is derived from an EMBL/GenBank/DDBJ whole genome shotgun (WGS) entry which is preliminary data.</text>
</comment>
<feature type="compositionally biased region" description="Basic and acidic residues" evidence="1">
    <location>
        <begin position="111"/>
        <end position="123"/>
    </location>
</feature>
<reference evidence="3" key="1">
    <citation type="journal article" date="2019" name="Int. J. Syst. Evol. Microbiol.">
        <title>The Global Catalogue of Microorganisms (GCM) 10K type strain sequencing project: providing services to taxonomists for standard genome sequencing and annotation.</title>
        <authorList>
            <consortium name="The Broad Institute Genomics Platform"/>
            <consortium name="The Broad Institute Genome Sequencing Center for Infectious Disease"/>
            <person name="Wu L."/>
            <person name="Ma J."/>
        </authorList>
    </citation>
    <scope>NUCLEOTIDE SEQUENCE [LARGE SCALE GENOMIC DNA]</scope>
    <source>
        <strain evidence="3">CCM 8653</strain>
    </source>
</reference>
<evidence type="ECO:0000313" key="3">
    <source>
        <dbReference type="Proteomes" id="UP000632535"/>
    </source>
</evidence>
<evidence type="ECO:0000313" key="2">
    <source>
        <dbReference type="EMBL" id="GGI07218.1"/>
    </source>
</evidence>
<dbReference type="RefSeq" id="WP_188523040.1">
    <property type="nucleotide sequence ID" value="NZ_BMDG01000004.1"/>
</dbReference>
<evidence type="ECO:0000256" key="1">
    <source>
        <dbReference type="SAM" id="MobiDB-lite"/>
    </source>
</evidence>
<sequence length="138" mass="15286">MWWWVWVLLVLGALAAVAALAWMLCRAGVRTLREAGRASETFSVVGERAAAAAQGATPPDTSPTIFDDPVDLSARVADVRRRRAERRGRRRARSERTWQEWATGPSAGESWLRRREVSKESRRAPQAPGGGGDHTRLP</sequence>
<accession>A0ABQ2B3Y2</accession>
<organism evidence="2 3">
    <name type="scientific">Isoptericola cucumis</name>
    <dbReference type="NCBI Taxonomy" id="1776856"/>
    <lineage>
        <taxon>Bacteria</taxon>
        <taxon>Bacillati</taxon>
        <taxon>Actinomycetota</taxon>
        <taxon>Actinomycetes</taxon>
        <taxon>Micrococcales</taxon>
        <taxon>Promicromonosporaceae</taxon>
        <taxon>Isoptericola</taxon>
    </lineage>
</organism>